<accession>Q13PF2</accession>
<dbReference type="RefSeq" id="WP_011491387.1">
    <property type="nucleotide sequence ID" value="NC_007952.1"/>
</dbReference>
<feature type="domain" description="AtuA-like ferredoxin-fold" evidence="1">
    <location>
        <begin position="6"/>
        <end position="103"/>
    </location>
</feature>
<dbReference type="Proteomes" id="UP000001817">
    <property type="component" value="Chromosome 2"/>
</dbReference>
<evidence type="ECO:0000313" key="3">
    <source>
        <dbReference type="Proteomes" id="UP000001817"/>
    </source>
</evidence>
<dbReference type="PATRIC" id="fig|266265.5.peg.5799"/>
<dbReference type="EMBL" id="CP000271">
    <property type="protein sequence ID" value="ABE34037.1"/>
    <property type="molecule type" value="Genomic_DNA"/>
</dbReference>
<gene>
    <name evidence="2" type="ORF">Bxe_B1938</name>
</gene>
<reference evidence="2 3" key="1">
    <citation type="journal article" date="2006" name="Proc. Natl. Acad. Sci. U.S.A.">
        <title>Burkholderia xenovorans LB400 harbors a multi-replicon, 9.73-Mbp genome shaped for versatility.</title>
        <authorList>
            <person name="Chain P.S."/>
            <person name="Denef V.J."/>
            <person name="Konstantinidis K.T."/>
            <person name="Vergez L.M."/>
            <person name="Agullo L."/>
            <person name="Reyes V.L."/>
            <person name="Hauser L."/>
            <person name="Cordova M."/>
            <person name="Gomez L."/>
            <person name="Gonzalez M."/>
            <person name="Land M."/>
            <person name="Lao V."/>
            <person name="Larimer F."/>
            <person name="LiPuma J.J."/>
            <person name="Mahenthiralingam E."/>
            <person name="Malfatti S.A."/>
            <person name="Marx C.J."/>
            <person name="Parnell J.J."/>
            <person name="Ramette A."/>
            <person name="Richardson P."/>
            <person name="Seeger M."/>
            <person name="Smith D."/>
            <person name="Spilker T."/>
            <person name="Sul W.J."/>
            <person name="Tsoi T.V."/>
            <person name="Ulrich L.E."/>
            <person name="Zhulin I.B."/>
            <person name="Tiedje J.M."/>
        </authorList>
    </citation>
    <scope>NUCLEOTIDE SEQUENCE [LARGE SCALE GENOMIC DNA]</scope>
    <source>
        <strain evidence="2 3">LB400</strain>
    </source>
</reference>
<organism evidence="2 3">
    <name type="scientific">Paraburkholderia xenovorans (strain LB400)</name>
    <dbReference type="NCBI Taxonomy" id="266265"/>
    <lineage>
        <taxon>Bacteria</taxon>
        <taxon>Pseudomonadati</taxon>
        <taxon>Pseudomonadota</taxon>
        <taxon>Betaproteobacteria</taxon>
        <taxon>Burkholderiales</taxon>
        <taxon>Burkholderiaceae</taxon>
        <taxon>Paraburkholderia</taxon>
    </lineage>
</organism>
<dbReference type="OrthoDB" id="21390at2"/>
<proteinExistence type="predicted"/>
<dbReference type="PANTHER" id="PTHR47708:SF2">
    <property type="entry name" value="SI:CH73-132F6.5"/>
    <property type="match status" value="1"/>
</dbReference>
<dbReference type="KEGG" id="bxb:DR64_7241"/>
<dbReference type="STRING" id="266265.Bxe_B1938"/>
<dbReference type="InterPro" id="IPR056362">
    <property type="entry name" value="AtuA-like_ferredoxin_dom"/>
</dbReference>
<evidence type="ECO:0000313" key="2">
    <source>
        <dbReference type="EMBL" id="ABE34037.1"/>
    </source>
</evidence>
<dbReference type="AlphaFoldDB" id="Q13PF2"/>
<evidence type="ECO:0000259" key="1">
    <source>
        <dbReference type="Pfam" id="PF23544"/>
    </source>
</evidence>
<name>Q13PF2_PARXL</name>
<dbReference type="eggNOG" id="ENOG5032S8H">
    <property type="taxonomic scope" value="Bacteria"/>
</dbReference>
<protein>
    <recommendedName>
        <fullName evidence="1">AtuA-like ferredoxin-fold domain-containing protein</fullName>
    </recommendedName>
</protein>
<keyword evidence="3" id="KW-1185">Reference proteome</keyword>
<dbReference type="KEGG" id="bxe:Bxe_B1938"/>
<dbReference type="Pfam" id="PF23544">
    <property type="entry name" value="AtuA_ferredoxin"/>
    <property type="match status" value="1"/>
</dbReference>
<sequence>MKRTVLLREIASARTGDKGNVSCVSVWPYDPKHYEDIKASLTPERVAAAYPDLFRGAVERFEVPALHGFNFVLHDALEGGVNASLNLDFHGKSFSFLLLDLPVEVNDQ</sequence>
<dbReference type="PANTHER" id="PTHR47708">
    <property type="match status" value="1"/>
</dbReference>